<dbReference type="Pfam" id="PF06283">
    <property type="entry name" value="ThuA"/>
    <property type="match status" value="1"/>
</dbReference>
<dbReference type="Pfam" id="PF07995">
    <property type="entry name" value="GSDH"/>
    <property type="match status" value="1"/>
</dbReference>
<evidence type="ECO:0000256" key="5">
    <source>
        <dbReference type="ARBA" id="ARBA00023004"/>
    </source>
</evidence>
<dbReference type="InterPro" id="IPR029010">
    <property type="entry name" value="ThuA-like"/>
</dbReference>
<dbReference type="PANTHER" id="PTHR40469:SF2">
    <property type="entry name" value="GALACTOSE-BINDING DOMAIN-LIKE SUPERFAMILY PROTEIN"/>
    <property type="match status" value="1"/>
</dbReference>
<dbReference type="InterPro" id="IPR011042">
    <property type="entry name" value="6-blade_b-propeller_TolB-like"/>
</dbReference>
<evidence type="ECO:0000256" key="4">
    <source>
        <dbReference type="ARBA" id="ARBA00022982"/>
    </source>
</evidence>
<organism evidence="8 9">
    <name type="scientific">Emticicia oligotrophica (strain DSM 17448 / CIP 109782 / MTCC 6937 / GPTSA100-15)</name>
    <dbReference type="NCBI Taxonomy" id="929562"/>
    <lineage>
        <taxon>Bacteria</taxon>
        <taxon>Pseudomonadati</taxon>
        <taxon>Bacteroidota</taxon>
        <taxon>Cytophagia</taxon>
        <taxon>Cytophagales</taxon>
        <taxon>Leadbetterellaceae</taxon>
        <taxon>Emticicia</taxon>
    </lineage>
</organism>
<dbReference type="SUPFAM" id="SSF46626">
    <property type="entry name" value="Cytochrome c"/>
    <property type="match status" value="1"/>
</dbReference>
<accession>A0ABM5N5P3</accession>
<dbReference type="InterPro" id="IPR013783">
    <property type="entry name" value="Ig-like_fold"/>
</dbReference>
<dbReference type="PANTHER" id="PTHR40469">
    <property type="entry name" value="SECRETED GLYCOSYL HYDROLASE"/>
    <property type="match status" value="1"/>
</dbReference>
<dbReference type="InterPro" id="IPR011041">
    <property type="entry name" value="Quinoprot_gluc/sorb_DH_b-prop"/>
</dbReference>
<dbReference type="EMBL" id="CP002961">
    <property type="protein sequence ID" value="AFK04752.1"/>
    <property type="molecule type" value="Genomic_DNA"/>
</dbReference>
<dbReference type="Pfam" id="PF00034">
    <property type="entry name" value="Cytochrom_C"/>
    <property type="match status" value="1"/>
</dbReference>
<dbReference type="PROSITE" id="PS51007">
    <property type="entry name" value="CYTC"/>
    <property type="match status" value="1"/>
</dbReference>
<sequence length="1145" mass="129059">MNLPLQPAKRHFFVWVLLLFTINLSYSQNQKVLVFSKTKGWKHSCIPFGIRAIQKLGQENNFLVDTTTNSSLFTDQNLQKYSTVIFNCTTGDVLNNEQQAAFERYIQAGGGYVGIHSATDTEYNWPWYGELVGAYFGSHPNNSNIRKASIDVTEKKHISTSHLPTRWERTDEWYSFKYIYHGIKPLMYLDENTYEGGTNGGNHPIAWYHEYDGGRAFYTANGHTDESYSDPMFLEHLLGGIKYAMGESKPLNYSKSYAKAVPEENRFEKTVLVNDLNNPMELAVAKDGRVFFTELAGNLSVFDTKTNKHKLIHRFPVVMKGGTGLIGITLDPNFEKNQWIYLYYSPPIEGEPILFNLSRFKLSPNNILDLASEKILLQVPVQINSGAHHGGSLAFDKDGNLILSTGDGTTPFPSDGYAPIDERREEKYYSMDAQRSSANTNDLKGKILKIHPEADGTYTIPEGNMFPKGTPNTRPEIFAMGCRNPYRIAVNPKTSTIYWGEIGPDAGEDKERGPRGYDEFNQAKKPGNYGWPYFVGNNYAYAKWDFESGKAGPKFDPLKPINNSPNNTGLRELPPATPPIIWYPYSLSPEFPELDLGGRSAMAGQFYTYNKNSGSNKKIPEYYDGALFVFDWMRNWMLALRFDENENYVRNEKFMPINGDFRRPIDLAFSNEGIMYILEYGSVYGADNVDARLVKVEYNSGNRAPNAESYFADSQLIDKINAQSFITSETRNFPKPKEIIGKAPLTVKVVGRGTDLDFDDKLTYKWIANNTVISEKPTTEYTFTKGGKYKLIFKVTDQKGLSKTDTLVAIIGNEKPQVSIVSAQNKSFYWDEKPFNYSVVVKDHEDKVINPKKIKVQYNYNPHPYSPANESTDSKAISTVESGSLGKTLMEASDCKACHTIDKKAVGPSFIEVSKRYSGREGSIQLLTNKIIEGGGGNWGTTHVMAAHPQLAKQDVTEMVKYILSLSDPKKEFKNIPVNGNLSLTAHQADSPKGFYTLKSTYTDNKTAVAPAQTGQEVLRLNYHVLRAMDADAHPGFNFEWGQLRQGDSKAYLQFKHVDLTNIRSISIEYASLDKSGEIEVRKNSVAGPVIGKVTYTPTGNWDKMAWVECSLKNLEEGFMDLYFVAIKRDKPSDKIIKFKSIKFN</sequence>
<dbReference type="CDD" id="cd04084">
    <property type="entry name" value="CBM6_xylanase-like"/>
    <property type="match status" value="1"/>
</dbReference>
<gene>
    <name evidence="8" type="ordered locus">Emtol_3626</name>
</gene>
<dbReference type="SUPFAM" id="SSF52317">
    <property type="entry name" value="Class I glutamine amidotransferase-like"/>
    <property type="match status" value="1"/>
</dbReference>
<dbReference type="Gene3D" id="1.10.760.10">
    <property type="entry name" value="Cytochrome c-like domain"/>
    <property type="match status" value="1"/>
</dbReference>
<evidence type="ECO:0000256" key="3">
    <source>
        <dbReference type="ARBA" id="ARBA00022723"/>
    </source>
</evidence>
<dbReference type="RefSeq" id="WP_015030441.1">
    <property type="nucleotide sequence ID" value="NC_018748.1"/>
</dbReference>
<dbReference type="SUPFAM" id="SSF49785">
    <property type="entry name" value="Galactose-binding domain-like"/>
    <property type="match status" value="1"/>
</dbReference>
<dbReference type="InterPro" id="IPR009056">
    <property type="entry name" value="Cyt_c-like_dom"/>
</dbReference>
<dbReference type="Proteomes" id="UP000002875">
    <property type="component" value="Chromosome"/>
</dbReference>
<dbReference type="Pfam" id="PF03422">
    <property type="entry name" value="CBM_6"/>
    <property type="match status" value="1"/>
</dbReference>
<keyword evidence="4" id="KW-0249">Electron transport</keyword>
<dbReference type="InterPro" id="IPR005084">
    <property type="entry name" value="CBM6"/>
</dbReference>
<proteinExistence type="predicted"/>
<dbReference type="CDD" id="cd00146">
    <property type="entry name" value="PKD"/>
    <property type="match status" value="1"/>
</dbReference>
<dbReference type="Gene3D" id="2.60.120.260">
    <property type="entry name" value="Galactose-binding domain-like"/>
    <property type="match status" value="1"/>
</dbReference>
<dbReference type="InterPro" id="IPR002324">
    <property type="entry name" value="Cyt_c_ID"/>
</dbReference>
<dbReference type="Gene3D" id="3.40.50.880">
    <property type="match status" value="1"/>
</dbReference>
<feature type="domain" description="Cytochrome c" evidence="7">
    <location>
        <begin position="881"/>
        <end position="967"/>
    </location>
</feature>
<keyword evidence="2 6" id="KW-0349">Heme</keyword>
<protein>
    <submittedName>
        <fullName evidence="8">Carbohydrate binding family 6</fullName>
    </submittedName>
</protein>
<dbReference type="SUPFAM" id="SSF49299">
    <property type="entry name" value="PKD domain"/>
    <property type="match status" value="1"/>
</dbReference>
<evidence type="ECO:0000313" key="9">
    <source>
        <dbReference type="Proteomes" id="UP000002875"/>
    </source>
</evidence>
<dbReference type="InterPro" id="IPR012938">
    <property type="entry name" value="Glc/Sorbosone_DH"/>
</dbReference>
<dbReference type="Gene3D" id="2.60.40.10">
    <property type="entry name" value="Immunoglobulins"/>
    <property type="match status" value="1"/>
</dbReference>
<dbReference type="InterPro" id="IPR036909">
    <property type="entry name" value="Cyt_c-like_dom_sf"/>
</dbReference>
<dbReference type="InterPro" id="IPR008979">
    <property type="entry name" value="Galactose-bd-like_sf"/>
</dbReference>
<evidence type="ECO:0000256" key="2">
    <source>
        <dbReference type="ARBA" id="ARBA00022617"/>
    </source>
</evidence>
<dbReference type="SUPFAM" id="SSF50952">
    <property type="entry name" value="Soluble quinoprotein glucose dehydrogenase"/>
    <property type="match status" value="1"/>
</dbReference>
<keyword evidence="3 6" id="KW-0479">Metal-binding</keyword>
<dbReference type="Gene3D" id="2.120.10.30">
    <property type="entry name" value="TolB, C-terminal domain"/>
    <property type="match status" value="1"/>
</dbReference>
<evidence type="ECO:0000256" key="6">
    <source>
        <dbReference type="PROSITE-ProRule" id="PRU00433"/>
    </source>
</evidence>
<keyword evidence="1" id="KW-0813">Transport</keyword>
<dbReference type="InterPro" id="IPR035986">
    <property type="entry name" value="PKD_dom_sf"/>
</dbReference>
<dbReference type="PRINTS" id="PR00606">
    <property type="entry name" value="CYTCHROMECID"/>
</dbReference>
<keyword evidence="9" id="KW-1185">Reference proteome</keyword>
<evidence type="ECO:0000313" key="8">
    <source>
        <dbReference type="EMBL" id="AFK04752.1"/>
    </source>
</evidence>
<name>A0ABM5N5P3_EMTOG</name>
<reference evidence="8 9" key="1">
    <citation type="submission" date="2011-07" db="EMBL/GenBank/DDBJ databases">
        <title>The complete genome of chromosome of Emticicia oligotrophica DSM 17448.</title>
        <authorList>
            <consortium name="US DOE Joint Genome Institute (JGI-PGF)"/>
            <person name="Lucas S."/>
            <person name="Han J."/>
            <person name="Lapidus A."/>
            <person name="Bruce D."/>
            <person name="Goodwin L."/>
            <person name="Pitluck S."/>
            <person name="Peters L."/>
            <person name="Kyrpides N."/>
            <person name="Mavromatis K."/>
            <person name="Ivanova N."/>
            <person name="Ovchinnikova G."/>
            <person name="Teshima H."/>
            <person name="Detter J.C."/>
            <person name="Tapia R."/>
            <person name="Han C."/>
            <person name="Land M."/>
            <person name="Hauser L."/>
            <person name="Markowitz V."/>
            <person name="Cheng J.-F."/>
            <person name="Hugenholtz P."/>
            <person name="Woyke T."/>
            <person name="Wu D."/>
            <person name="Tindall B."/>
            <person name="Pomrenke H."/>
            <person name="Brambilla E."/>
            <person name="Klenk H.-P."/>
            <person name="Eisen J.A."/>
        </authorList>
    </citation>
    <scope>NUCLEOTIDE SEQUENCE [LARGE SCALE GENOMIC DNA]</scope>
    <source>
        <strain evidence="8 9">DSM 17448</strain>
    </source>
</reference>
<evidence type="ECO:0000259" key="7">
    <source>
        <dbReference type="PROSITE" id="PS51007"/>
    </source>
</evidence>
<keyword evidence="5 6" id="KW-0408">Iron</keyword>
<dbReference type="InterPro" id="IPR029062">
    <property type="entry name" value="Class_I_gatase-like"/>
</dbReference>
<evidence type="ECO:0000256" key="1">
    <source>
        <dbReference type="ARBA" id="ARBA00022448"/>
    </source>
</evidence>